<dbReference type="Gene3D" id="3.40.50.150">
    <property type="entry name" value="Vaccinia Virus protein VP39"/>
    <property type="match status" value="1"/>
</dbReference>
<reference evidence="1" key="1">
    <citation type="submission" date="2021-04" db="EMBL/GenBank/DDBJ databases">
        <title>Genome based classification of Actinospica acidithermotolerans sp. nov., an actinobacterium isolated from an Indonesian hot spring.</title>
        <authorList>
            <person name="Kusuma A.B."/>
            <person name="Putra K.E."/>
            <person name="Nafisah S."/>
            <person name="Loh J."/>
            <person name="Nouioui I."/>
            <person name="Goodfellow M."/>
        </authorList>
    </citation>
    <scope>NUCLEOTIDE SEQUENCE</scope>
    <source>
        <strain evidence="1">DSM 45618</strain>
    </source>
</reference>
<evidence type="ECO:0000313" key="2">
    <source>
        <dbReference type="Proteomes" id="UP000677913"/>
    </source>
</evidence>
<comment type="caution">
    <text evidence="1">The sequence shown here is derived from an EMBL/GenBank/DDBJ whole genome shotgun (WGS) entry which is preliminary data.</text>
</comment>
<proteinExistence type="predicted"/>
<dbReference type="EMBL" id="JAGSXH010000182">
    <property type="protein sequence ID" value="MBS2966701.1"/>
    <property type="molecule type" value="Genomic_DNA"/>
</dbReference>
<gene>
    <name evidence="1" type="ORF">KGA66_26935</name>
</gene>
<organism evidence="1 2">
    <name type="scientific">Actinocrinis puniceicyclus</name>
    <dbReference type="NCBI Taxonomy" id="977794"/>
    <lineage>
        <taxon>Bacteria</taxon>
        <taxon>Bacillati</taxon>
        <taxon>Actinomycetota</taxon>
        <taxon>Actinomycetes</taxon>
        <taxon>Catenulisporales</taxon>
        <taxon>Actinospicaceae</taxon>
        <taxon>Actinocrinis</taxon>
    </lineage>
</organism>
<dbReference type="AlphaFoldDB" id="A0A8J7WQK9"/>
<dbReference type="InterPro" id="IPR006764">
    <property type="entry name" value="SAM_dep_MeTrfase_SAV2177_type"/>
</dbReference>
<keyword evidence="1" id="KW-0808">Transferase</keyword>
<keyword evidence="2" id="KW-1185">Reference proteome</keyword>
<dbReference type="Pfam" id="PF04672">
    <property type="entry name" value="Methyltransf_19"/>
    <property type="match status" value="1"/>
</dbReference>
<dbReference type="GO" id="GO:0032259">
    <property type="term" value="P:methylation"/>
    <property type="evidence" value="ECO:0007669"/>
    <property type="project" value="UniProtKB-KW"/>
</dbReference>
<dbReference type="Proteomes" id="UP000677913">
    <property type="component" value="Unassembled WGS sequence"/>
</dbReference>
<name>A0A8J7WQK9_9ACTN</name>
<sequence length="270" mass="29910">MAERGLTADQIDTSVAHPARMYDYYLGGRDNYEVDREAAKRIIRVLPSIQDGARANRGFLHRAVRTLVAEHGVRQILDIGTGIPTSPNTHEIAQAVAPQARVVYVDNDPIVAVHAQARLTGVGNTAFILSDARRLDELLRHLRANQLIDFDQPVAVLLVALLHFVSDADDPAALVAQLRAEMPAGSYLVVSHATRDREKVEHFEQLAELIDVYRHATAALTLRTREQVLGFFDGFELLDPGLVSVSSWRREPESTEPPWIGIYGGIGRKL</sequence>
<evidence type="ECO:0000313" key="1">
    <source>
        <dbReference type="EMBL" id="MBS2966701.1"/>
    </source>
</evidence>
<dbReference type="SUPFAM" id="SSF53335">
    <property type="entry name" value="S-adenosyl-L-methionine-dependent methyltransferases"/>
    <property type="match status" value="1"/>
</dbReference>
<dbReference type="GO" id="GO:0008168">
    <property type="term" value="F:methyltransferase activity"/>
    <property type="evidence" value="ECO:0007669"/>
    <property type="project" value="UniProtKB-KW"/>
</dbReference>
<keyword evidence="1" id="KW-0489">Methyltransferase</keyword>
<accession>A0A8J7WQK9</accession>
<dbReference type="PIRSF" id="PIRSF017393">
    <property type="entry name" value="MTase_SAV2177"/>
    <property type="match status" value="1"/>
</dbReference>
<dbReference type="InterPro" id="IPR029063">
    <property type="entry name" value="SAM-dependent_MTases_sf"/>
</dbReference>
<dbReference type="RefSeq" id="WP_211472034.1">
    <property type="nucleotide sequence ID" value="NZ_JAGSXH010000182.1"/>
</dbReference>
<protein>
    <submittedName>
        <fullName evidence="1">SAM-dependent methyltransferase</fullName>
        <ecNumber evidence="1">2.1.1.-</ecNumber>
    </submittedName>
</protein>
<dbReference type="EC" id="2.1.1.-" evidence="1"/>